<evidence type="ECO:0000313" key="2">
    <source>
        <dbReference type="Proteomes" id="UP000481861"/>
    </source>
</evidence>
<reference evidence="1 2" key="1">
    <citation type="submission" date="2020-01" db="EMBL/GenBank/DDBJ databases">
        <authorList>
            <consortium name="DOE Joint Genome Institute"/>
            <person name="Haridas S."/>
            <person name="Albert R."/>
            <person name="Binder M."/>
            <person name="Bloem J."/>
            <person name="Labutti K."/>
            <person name="Salamov A."/>
            <person name="Andreopoulos B."/>
            <person name="Baker S.E."/>
            <person name="Barry K."/>
            <person name="Bills G."/>
            <person name="Bluhm B.H."/>
            <person name="Cannon C."/>
            <person name="Castanera R."/>
            <person name="Culley D.E."/>
            <person name="Daum C."/>
            <person name="Ezra D."/>
            <person name="Gonzalez J.B."/>
            <person name="Henrissat B."/>
            <person name="Kuo A."/>
            <person name="Liang C."/>
            <person name="Lipzen A."/>
            <person name="Lutzoni F."/>
            <person name="Magnuson J."/>
            <person name="Mondo S."/>
            <person name="Nolan M."/>
            <person name="Ohm R."/>
            <person name="Pangilinan J."/>
            <person name="Park H.-J.H."/>
            <person name="Ramirez L."/>
            <person name="Alfaro M."/>
            <person name="Sun H."/>
            <person name="Tritt A."/>
            <person name="Yoshinaga Y."/>
            <person name="Zwiers L.-H.L."/>
            <person name="Turgeon B.G."/>
            <person name="Goodwin S.B."/>
            <person name="Spatafora J.W."/>
            <person name="Crous P.W."/>
            <person name="Grigoriev I.V."/>
        </authorList>
    </citation>
    <scope>NUCLEOTIDE SEQUENCE [LARGE SCALE GENOMIC DNA]</scope>
    <source>
        <strain evidence="1 2">CBS 611.86</strain>
    </source>
</reference>
<comment type="caution">
    <text evidence="1">The sequence shown here is derived from an EMBL/GenBank/DDBJ whole genome shotgun (WGS) entry which is preliminary data.</text>
</comment>
<name>A0A7C8M2J6_9PLEO</name>
<sequence length="144" mass="16205">MYEEMDEHEDLDIVRHISTLDSTHRSSNSSKLFFSDPDDNIHPMLVSPSSSFAFFSPPLPELTAETNVKEADMEDVPEEIMDAIALFSRRCNRDKEPLRLRLAAEVLEDDEVADALKEALRLGLGQMVELADGSQRWTIGPRSG</sequence>
<proteinExistence type="predicted"/>
<protein>
    <submittedName>
        <fullName evidence="1">Uncharacterized protein</fullName>
    </submittedName>
</protein>
<dbReference type="Proteomes" id="UP000481861">
    <property type="component" value="Unassembled WGS sequence"/>
</dbReference>
<gene>
    <name evidence="1" type="ORF">BDV95DRAFT_586257</name>
</gene>
<dbReference type="OrthoDB" id="3800281at2759"/>
<evidence type="ECO:0000313" key="1">
    <source>
        <dbReference type="EMBL" id="KAF2865655.1"/>
    </source>
</evidence>
<organism evidence="1 2">
    <name type="scientific">Massariosphaeria phaeospora</name>
    <dbReference type="NCBI Taxonomy" id="100035"/>
    <lineage>
        <taxon>Eukaryota</taxon>
        <taxon>Fungi</taxon>
        <taxon>Dikarya</taxon>
        <taxon>Ascomycota</taxon>
        <taxon>Pezizomycotina</taxon>
        <taxon>Dothideomycetes</taxon>
        <taxon>Pleosporomycetidae</taxon>
        <taxon>Pleosporales</taxon>
        <taxon>Pleosporales incertae sedis</taxon>
        <taxon>Massariosphaeria</taxon>
    </lineage>
</organism>
<keyword evidence="2" id="KW-1185">Reference proteome</keyword>
<dbReference type="AlphaFoldDB" id="A0A7C8M2J6"/>
<accession>A0A7C8M2J6</accession>
<dbReference type="EMBL" id="JAADJZ010000032">
    <property type="protein sequence ID" value="KAF2865655.1"/>
    <property type="molecule type" value="Genomic_DNA"/>
</dbReference>